<sequence length="422" mass="48683">MAPRQKHTRGGGAGSSRGNTGRYQPRFPQLQDELKHTELLQKPMGTFYFPDEDSLTAAGVRDEVMFLLRRGWWRHLFFGIRDMTYREITCEVLATFKMPKTISIDDNTRPLIRFRAFEEDHAITMGALEYYLGFTGAEDNGQHEVPFTDFPPGVDRQAFWESITRDGGTYRPKMFPSTLLYPRQYRIIHALLSSTITGKAEVAGKVTQTDLFCLYCMIHNRRLHMGYLLAKLFHRQATNHIKAIFAGPFITRMLTRMGFGDRFLRMEESSSFVALTRLPEVNTGVARRRTQPAAPAGGGGQRTDDDDDDDDVDDDDEVEMEAAAHKVPYDAPPYGTAFPDSWAGMHAHQDAVYRQLSAEQHERFDQMRFEQQDFYREMREDQTLHYSQLQSQYTRIDERLTSMETSWSSFFDAYPPPPPPEY</sequence>
<evidence type="ECO:0000313" key="3">
    <source>
        <dbReference type="Proteomes" id="UP001152523"/>
    </source>
</evidence>
<reference evidence="2" key="1">
    <citation type="submission" date="2022-07" db="EMBL/GenBank/DDBJ databases">
        <authorList>
            <person name="Macas J."/>
            <person name="Novak P."/>
            <person name="Neumann P."/>
        </authorList>
    </citation>
    <scope>NUCLEOTIDE SEQUENCE</scope>
</reference>
<organism evidence="2 3">
    <name type="scientific">Cuscuta epithymum</name>
    <dbReference type="NCBI Taxonomy" id="186058"/>
    <lineage>
        <taxon>Eukaryota</taxon>
        <taxon>Viridiplantae</taxon>
        <taxon>Streptophyta</taxon>
        <taxon>Embryophyta</taxon>
        <taxon>Tracheophyta</taxon>
        <taxon>Spermatophyta</taxon>
        <taxon>Magnoliopsida</taxon>
        <taxon>eudicotyledons</taxon>
        <taxon>Gunneridae</taxon>
        <taxon>Pentapetalae</taxon>
        <taxon>asterids</taxon>
        <taxon>lamiids</taxon>
        <taxon>Solanales</taxon>
        <taxon>Convolvulaceae</taxon>
        <taxon>Cuscuteae</taxon>
        <taxon>Cuscuta</taxon>
        <taxon>Cuscuta subgen. Cuscuta</taxon>
    </lineage>
</organism>
<feature type="region of interest" description="Disordered" evidence="1">
    <location>
        <begin position="1"/>
        <end position="25"/>
    </location>
</feature>
<dbReference type="Proteomes" id="UP001152523">
    <property type="component" value="Unassembled WGS sequence"/>
</dbReference>
<gene>
    <name evidence="2" type="ORF">CEPIT_LOCUS3789</name>
</gene>
<proteinExistence type="predicted"/>
<protein>
    <submittedName>
        <fullName evidence="2">Uncharacterized protein</fullName>
    </submittedName>
</protein>
<dbReference type="EMBL" id="CAMAPF010000018">
    <property type="protein sequence ID" value="CAH9071276.1"/>
    <property type="molecule type" value="Genomic_DNA"/>
</dbReference>
<name>A0AAV0C8B0_9ASTE</name>
<feature type="compositionally biased region" description="Acidic residues" evidence="1">
    <location>
        <begin position="304"/>
        <end position="315"/>
    </location>
</feature>
<dbReference type="AlphaFoldDB" id="A0AAV0C8B0"/>
<comment type="caution">
    <text evidence="2">The sequence shown here is derived from an EMBL/GenBank/DDBJ whole genome shotgun (WGS) entry which is preliminary data.</text>
</comment>
<evidence type="ECO:0000313" key="2">
    <source>
        <dbReference type="EMBL" id="CAH9071276.1"/>
    </source>
</evidence>
<feature type="region of interest" description="Disordered" evidence="1">
    <location>
        <begin position="284"/>
        <end position="315"/>
    </location>
</feature>
<accession>A0AAV0C8B0</accession>
<keyword evidence="3" id="KW-1185">Reference proteome</keyword>
<evidence type="ECO:0000256" key="1">
    <source>
        <dbReference type="SAM" id="MobiDB-lite"/>
    </source>
</evidence>